<accession>A0A921LE90</accession>
<evidence type="ECO:0000313" key="2">
    <source>
        <dbReference type="Proteomes" id="UP000769156"/>
    </source>
</evidence>
<proteinExistence type="predicted"/>
<feature type="non-terminal residue" evidence="1">
    <location>
        <position position="1"/>
    </location>
</feature>
<sequence length="69" mass="7707">ATETGSLSLGGRQRECQTNDCDGRCSDGKAFGRGFDSRQVHFWSKGKCLFLQAFSFFDIFAGIVREIIH</sequence>
<reference evidence="1" key="2">
    <citation type="submission" date="2021-09" db="EMBL/GenBank/DDBJ databases">
        <authorList>
            <person name="Gilroy R."/>
        </authorList>
    </citation>
    <scope>NUCLEOTIDE SEQUENCE</scope>
    <source>
        <strain evidence="1">ChiSjej5B23-16112</strain>
    </source>
</reference>
<dbReference type="Proteomes" id="UP000769156">
    <property type="component" value="Unassembled WGS sequence"/>
</dbReference>
<evidence type="ECO:0000313" key="1">
    <source>
        <dbReference type="EMBL" id="HJF94750.1"/>
    </source>
</evidence>
<name>A0A921LE90_9FIRM</name>
<dbReference type="EMBL" id="DYVY01000132">
    <property type="protein sequence ID" value="HJF94750.1"/>
    <property type="molecule type" value="Genomic_DNA"/>
</dbReference>
<protein>
    <submittedName>
        <fullName evidence="1">Uncharacterized protein</fullName>
    </submittedName>
</protein>
<organism evidence="1 2">
    <name type="scientific">Lachnoclostridium phocaeense</name>
    <dbReference type="NCBI Taxonomy" id="1871021"/>
    <lineage>
        <taxon>Bacteria</taxon>
        <taxon>Bacillati</taxon>
        <taxon>Bacillota</taxon>
        <taxon>Clostridia</taxon>
        <taxon>Lachnospirales</taxon>
        <taxon>Lachnospiraceae</taxon>
    </lineage>
</organism>
<gene>
    <name evidence="1" type="ORF">K8V82_08145</name>
</gene>
<comment type="caution">
    <text evidence="1">The sequence shown here is derived from an EMBL/GenBank/DDBJ whole genome shotgun (WGS) entry which is preliminary data.</text>
</comment>
<reference evidence="1" key="1">
    <citation type="journal article" date="2021" name="PeerJ">
        <title>Extensive microbial diversity within the chicken gut microbiome revealed by metagenomics and culture.</title>
        <authorList>
            <person name="Gilroy R."/>
            <person name="Ravi A."/>
            <person name="Getino M."/>
            <person name="Pursley I."/>
            <person name="Horton D.L."/>
            <person name="Alikhan N.F."/>
            <person name="Baker D."/>
            <person name="Gharbi K."/>
            <person name="Hall N."/>
            <person name="Watson M."/>
            <person name="Adriaenssens E.M."/>
            <person name="Foster-Nyarko E."/>
            <person name="Jarju S."/>
            <person name="Secka A."/>
            <person name="Antonio M."/>
            <person name="Oren A."/>
            <person name="Chaudhuri R.R."/>
            <person name="La Ragione R."/>
            <person name="Hildebrand F."/>
            <person name="Pallen M.J."/>
        </authorList>
    </citation>
    <scope>NUCLEOTIDE SEQUENCE</scope>
    <source>
        <strain evidence="1">ChiSjej5B23-16112</strain>
    </source>
</reference>
<dbReference type="AlphaFoldDB" id="A0A921LE90"/>